<dbReference type="AlphaFoldDB" id="A0A1H4JKW7"/>
<organism evidence="5 6">
    <name type="scientific">Rhodococcus jostii</name>
    <dbReference type="NCBI Taxonomy" id="132919"/>
    <lineage>
        <taxon>Bacteria</taxon>
        <taxon>Bacillati</taxon>
        <taxon>Actinomycetota</taxon>
        <taxon>Actinomycetes</taxon>
        <taxon>Mycobacteriales</taxon>
        <taxon>Nocardiaceae</taxon>
        <taxon>Rhodococcus</taxon>
    </lineage>
</organism>
<dbReference type="InterPro" id="IPR023985">
    <property type="entry name" value="SDR_subfam_1"/>
</dbReference>
<dbReference type="FunFam" id="3.40.50.720:FF:000084">
    <property type="entry name" value="Short-chain dehydrogenase reductase"/>
    <property type="match status" value="1"/>
</dbReference>
<dbReference type="PANTHER" id="PTHR24321:SF8">
    <property type="entry name" value="ESTRADIOL 17-BETA-DEHYDROGENASE 8-RELATED"/>
    <property type="match status" value="1"/>
</dbReference>
<evidence type="ECO:0000256" key="1">
    <source>
        <dbReference type="ARBA" id="ARBA00006484"/>
    </source>
</evidence>
<dbReference type="Pfam" id="PF00106">
    <property type="entry name" value="adh_short"/>
    <property type="match status" value="1"/>
</dbReference>
<dbReference type="CDD" id="cd05233">
    <property type="entry name" value="SDR_c"/>
    <property type="match status" value="1"/>
</dbReference>
<evidence type="ECO:0000256" key="3">
    <source>
        <dbReference type="ARBA" id="ARBA00023027"/>
    </source>
</evidence>
<dbReference type="InterPro" id="IPR020904">
    <property type="entry name" value="Sc_DH/Rdtase_CS"/>
</dbReference>
<gene>
    <name evidence="5" type="ORF">SAMN04490220_0964</name>
</gene>
<reference evidence="6" key="1">
    <citation type="submission" date="2016-10" db="EMBL/GenBank/DDBJ databases">
        <authorList>
            <person name="Varghese N."/>
        </authorList>
    </citation>
    <scope>NUCLEOTIDE SEQUENCE [LARGE SCALE GENOMIC DNA]</scope>
    <source>
        <strain evidence="6">DSM 44719</strain>
    </source>
</reference>
<dbReference type="InterPro" id="IPR002347">
    <property type="entry name" value="SDR_fam"/>
</dbReference>
<keyword evidence="2" id="KW-0560">Oxidoreductase</keyword>
<dbReference type="EMBL" id="FNTL01000003">
    <property type="protein sequence ID" value="SEB46787.1"/>
    <property type="molecule type" value="Genomic_DNA"/>
</dbReference>
<proteinExistence type="inferred from homology"/>
<evidence type="ECO:0000313" key="6">
    <source>
        <dbReference type="Proteomes" id="UP000183407"/>
    </source>
</evidence>
<evidence type="ECO:0000256" key="2">
    <source>
        <dbReference type="ARBA" id="ARBA00023002"/>
    </source>
</evidence>
<protein>
    <submittedName>
        <fullName evidence="5">SDR family mycofactocin-dependent oxidoreductase</fullName>
    </submittedName>
</protein>
<dbReference type="OrthoDB" id="5173603at2"/>
<dbReference type="PRINTS" id="PR00080">
    <property type="entry name" value="SDRFAMILY"/>
</dbReference>
<keyword evidence="3" id="KW-0520">NAD</keyword>
<dbReference type="NCBIfam" id="TIGR03971">
    <property type="entry name" value="SDR_subfam_1"/>
    <property type="match status" value="1"/>
</dbReference>
<dbReference type="NCBIfam" id="NF009467">
    <property type="entry name" value="PRK12826.1-3"/>
    <property type="match status" value="1"/>
</dbReference>
<comment type="similarity">
    <text evidence="1 4">Belongs to the short-chain dehydrogenases/reductases (SDR) family.</text>
</comment>
<name>A0A1H4JKW7_RHOJO</name>
<dbReference type="PRINTS" id="PR00081">
    <property type="entry name" value="GDHRDH"/>
</dbReference>
<dbReference type="Proteomes" id="UP000183407">
    <property type="component" value="Unassembled WGS sequence"/>
</dbReference>
<dbReference type="PANTHER" id="PTHR24321">
    <property type="entry name" value="DEHYDROGENASES, SHORT CHAIN"/>
    <property type="match status" value="1"/>
</dbReference>
<dbReference type="SUPFAM" id="SSF51735">
    <property type="entry name" value="NAD(P)-binding Rossmann-fold domains"/>
    <property type="match status" value="1"/>
</dbReference>
<dbReference type="InterPro" id="IPR036291">
    <property type="entry name" value="NAD(P)-bd_dom_sf"/>
</dbReference>
<dbReference type="RefSeq" id="WP_073364848.1">
    <property type="nucleotide sequence ID" value="NZ_FNTL01000003.1"/>
</dbReference>
<dbReference type="GO" id="GO:0016491">
    <property type="term" value="F:oxidoreductase activity"/>
    <property type="evidence" value="ECO:0007669"/>
    <property type="project" value="UniProtKB-KW"/>
</dbReference>
<dbReference type="PROSITE" id="PS00061">
    <property type="entry name" value="ADH_SHORT"/>
    <property type="match status" value="1"/>
</dbReference>
<sequence>MTGTLDGKVALITGAGRGQGRSHALRLAEEGADIIAIDICKPIDSVPYPMASSEDLDQTIRLVEKLGRRIVARQADVRDFEALTAAVQAGVTELGHLDIVCANAGIVIQKADITGRDIPAERWRDVIDINLTGVWHTLKAALPPMIDQGTGGAIVITSSTAGLKGMPHIADYSATKHGVVGLMKTFAQELAPHRIRVNTVHPTGVRTPMVENSMTRSFMAQISDRSDKIGLENLLPVDMVEPVDVSNAVLWLVSEAGRYVTGASIPIDAGFTTR</sequence>
<dbReference type="Gene3D" id="3.40.50.720">
    <property type="entry name" value="NAD(P)-binding Rossmann-like Domain"/>
    <property type="match status" value="1"/>
</dbReference>
<accession>A0A1H4JKW7</accession>
<evidence type="ECO:0000256" key="4">
    <source>
        <dbReference type="RuleBase" id="RU000363"/>
    </source>
</evidence>
<evidence type="ECO:0000313" key="5">
    <source>
        <dbReference type="EMBL" id="SEB46787.1"/>
    </source>
</evidence>